<evidence type="ECO:0000256" key="14">
    <source>
        <dbReference type="SAM" id="SignalP"/>
    </source>
</evidence>
<comment type="similarity">
    <text evidence="11 12">Belongs to the TonB-dependent receptor family.</text>
</comment>
<keyword evidence="10 11" id="KW-0998">Cell outer membrane</keyword>
<keyword evidence="14" id="KW-0732">Signal</keyword>
<keyword evidence="6" id="KW-0408">Iron</keyword>
<keyword evidence="7" id="KW-0406">Ion transport</keyword>
<dbReference type="AlphaFoldDB" id="A0A7W4Z6C3"/>
<reference evidence="17 18" key="1">
    <citation type="submission" date="2020-08" db="EMBL/GenBank/DDBJ databases">
        <title>Genomic Encyclopedia of Type Strains, Phase III (KMG-III): the genomes of soil and plant-associated and newly described type strains.</title>
        <authorList>
            <person name="Whitman W."/>
        </authorList>
    </citation>
    <scope>NUCLEOTIDE SEQUENCE [LARGE SCALE GENOMIC DNA]</scope>
    <source>
        <strain evidence="17 18">CECT 8654</strain>
    </source>
</reference>
<evidence type="ECO:0000256" key="4">
    <source>
        <dbReference type="ARBA" id="ARBA00022496"/>
    </source>
</evidence>
<evidence type="ECO:0000259" key="15">
    <source>
        <dbReference type="Pfam" id="PF00593"/>
    </source>
</evidence>
<dbReference type="SUPFAM" id="SSF56935">
    <property type="entry name" value="Porins"/>
    <property type="match status" value="1"/>
</dbReference>
<keyword evidence="17" id="KW-0675">Receptor</keyword>
<evidence type="ECO:0000256" key="9">
    <source>
        <dbReference type="ARBA" id="ARBA00023136"/>
    </source>
</evidence>
<feature type="chain" id="PRO_5031377932" evidence="14">
    <location>
        <begin position="21"/>
        <end position="866"/>
    </location>
</feature>
<evidence type="ECO:0000259" key="16">
    <source>
        <dbReference type="Pfam" id="PF07715"/>
    </source>
</evidence>
<keyword evidence="4" id="KW-0410">Iron transport</keyword>
<gene>
    <name evidence="17" type="ORF">FHR99_002374</name>
</gene>
<proteinExistence type="inferred from homology"/>
<keyword evidence="2 11" id="KW-0813">Transport</keyword>
<organism evidence="17 18">
    <name type="scientific">Litorivivens lipolytica</name>
    <dbReference type="NCBI Taxonomy" id="1524264"/>
    <lineage>
        <taxon>Bacteria</taxon>
        <taxon>Pseudomonadati</taxon>
        <taxon>Pseudomonadota</taxon>
        <taxon>Gammaproteobacteria</taxon>
        <taxon>Litorivivens</taxon>
    </lineage>
</organism>
<dbReference type="GO" id="GO:0006826">
    <property type="term" value="P:iron ion transport"/>
    <property type="evidence" value="ECO:0007669"/>
    <property type="project" value="UniProtKB-KW"/>
</dbReference>
<dbReference type="PANTHER" id="PTHR32552:SF81">
    <property type="entry name" value="TONB-DEPENDENT OUTER MEMBRANE RECEPTOR"/>
    <property type="match status" value="1"/>
</dbReference>
<dbReference type="Pfam" id="PF07715">
    <property type="entry name" value="Plug"/>
    <property type="match status" value="1"/>
</dbReference>
<comment type="subcellular location">
    <subcellularLocation>
        <location evidence="1 11">Cell outer membrane</location>
        <topology evidence="1 11">Multi-pass membrane protein</topology>
    </subcellularLocation>
</comment>
<keyword evidence="3 11" id="KW-1134">Transmembrane beta strand</keyword>
<evidence type="ECO:0000256" key="6">
    <source>
        <dbReference type="ARBA" id="ARBA00023004"/>
    </source>
</evidence>
<evidence type="ECO:0000313" key="17">
    <source>
        <dbReference type="EMBL" id="MBB3048108.1"/>
    </source>
</evidence>
<evidence type="ECO:0000256" key="12">
    <source>
        <dbReference type="RuleBase" id="RU003357"/>
    </source>
</evidence>
<sequence length="866" mass="95035">MRRLVPAVLCFLATPVWVSAQSEDRNVVRDIIEEVVVTARKREENIQETPLAVTALSGDDLREAGIDNVADLSKSVPSLQINKGQGNQIYIRGIGERTGFVRVDPTVGVYLDGLFLPRADGQLLDTVDVESLQVLRGPQGTLFGKNTTGGALVLTLAKPHEEFEGYVEAGLGSYETRKLRAGVNLPVTDTFFTRIAFNGVYNEGFMKDVGDDSRSNSEEGLSALFQTRWDASATLTQENLLFIGDSSGKLTNTNCNIVRDEALFVDGLALLWAGDTDASEGRAYRENCESNSRERQGDLTADKGPNPMLEQNFESVLFGSTTTWDFAENYTLKAILGVRRAKEGPIQTADNDGGPAEYSEAYNNEDSIRRSYSLELQLNGSALDNRLNFTTGLFAAAERNTETFTLLTNLIGIDNSSLLQLGAGQDPTRPSSPLGTAPVVGALTGDPLLQSDFELDNATYAAFVQASYDLTESLQLTLGVRYTEEIRKSELKVIGTDLQDLSARLQAADPRFTPLTPPGPLGPLAGGQTDGLFSFSGSWLEDPVGIATEVFRDRNGDGIVDYKMDTDNPSFFEADERFTQVTPMLSLSYVFDEYQLENTPFDALTSYFTYSDGFKSGFSEPRGVDGLARIEPEEVSNLELGLKMDLLDRRMRLNMATYNMGYQNIQLVTVSQDSAGNLIVVFTNAGEATIRGSEMELSWLPFPGALVTLNYSNNNYFYSEFDDTNLKELALRNNVVPVDRSGEPFPASPEESASLGLQMSFPTAIGILTPRLDISYKGDVFFGLDATSAEIYREDDDKSGADEYVLVDLRLTWQNDAGDWRVTAYGTNILDERYINSTVAVTDSIGTFNQGYGNPRVYGVDVTWAF</sequence>
<dbReference type="InterPro" id="IPR000531">
    <property type="entry name" value="Beta-barrel_TonB"/>
</dbReference>
<dbReference type="EMBL" id="JACHWY010000002">
    <property type="protein sequence ID" value="MBB3048108.1"/>
    <property type="molecule type" value="Genomic_DNA"/>
</dbReference>
<dbReference type="InterPro" id="IPR012910">
    <property type="entry name" value="Plug_dom"/>
</dbReference>
<evidence type="ECO:0000256" key="3">
    <source>
        <dbReference type="ARBA" id="ARBA00022452"/>
    </source>
</evidence>
<dbReference type="PROSITE" id="PS52016">
    <property type="entry name" value="TONB_DEPENDENT_REC_3"/>
    <property type="match status" value="1"/>
</dbReference>
<keyword evidence="9 11" id="KW-0472">Membrane</keyword>
<evidence type="ECO:0000256" key="1">
    <source>
        <dbReference type="ARBA" id="ARBA00004571"/>
    </source>
</evidence>
<evidence type="ECO:0000256" key="2">
    <source>
        <dbReference type="ARBA" id="ARBA00022448"/>
    </source>
</evidence>
<dbReference type="Gene3D" id="2.40.170.20">
    <property type="entry name" value="TonB-dependent receptor, beta-barrel domain"/>
    <property type="match status" value="2"/>
</dbReference>
<keyword evidence="8 12" id="KW-0798">TonB box</keyword>
<accession>A0A7W4Z6C3</accession>
<dbReference type="InterPro" id="IPR036942">
    <property type="entry name" value="Beta-barrel_TonB_sf"/>
</dbReference>
<feature type="signal peptide" evidence="14">
    <location>
        <begin position="1"/>
        <end position="20"/>
    </location>
</feature>
<keyword evidence="5 11" id="KW-0812">Transmembrane</keyword>
<evidence type="ECO:0000256" key="11">
    <source>
        <dbReference type="PROSITE-ProRule" id="PRU01360"/>
    </source>
</evidence>
<evidence type="ECO:0000256" key="10">
    <source>
        <dbReference type="ARBA" id="ARBA00023237"/>
    </source>
</evidence>
<dbReference type="InterPro" id="IPR039426">
    <property type="entry name" value="TonB-dep_rcpt-like"/>
</dbReference>
<keyword evidence="18" id="KW-1185">Reference proteome</keyword>
<feature type="domain" description="TonB-dependent receptor-like beta-barrel" evidence="15">
    <location>
        <begin position="291"/>
        <end position="829"/>
    </location>
</feature>
<evidence type="ECO:0000256" key="8">
    <source>
        <dbReference type="ARBA" id="ARBA00023077"/>
    </source>
</evidence>
<evidence type="ECO:0000313" key="18">
    <source>
        <dbReference type="Proteomes" id="UP000537130"/>
    </source>
</evidence>
<evidence type="ECO:0000256" key="5">
    <source>
        <dbReference type="ARBA" id="ARBA00022692"/>
    </source>
</evidence>
<dbReference type="Pfam" id="PF00593">
    <property type="entry name" value="TonB_dep_Rec_b-barrel"/>
    <property type="match status" value="1"/>
</dbReference>
<evidence type="ECO:0000256" key="7">
    <source>
        <dbReference type="ARBA" id="ARBA00023065"/>
    </source>
</evidence>
<evidence type="ECO:0000256" key="13">
    <source>
        <dbReference type="SAM" id="MobiDB-lite"/>
    </source>
</evidence>
<feature type="compositionally biased region" description="Basic and acidic residues" evidence="13">
    <location>
        <begin position="282"/>
        <end position="301"/>
    </location>
</feature>
<dbReference type="PANTHER" id="PTHR32552">
    <property type="entry name" value="FERRICHROME IRON RECEPTOR-RELATED"/>
    <property type="match status" value="1"/>
</dbReference>
<comment type="caution">
    <text evidence="17">The sequence shown here is derived from an EMBL/GenBank/DDBJ whole genome shotgun (WGS) entry which is preliminary data.</text>
</comment>
<dbReference type="GO" id="GO:0009279">
    <property type="term" value="C:cell outer membrane"/>
    <property type="evidence" value="ECO:0007669"/>
    <property type="project" value="UniProtKB-SubCell"/>
</dbReference>
<dbReference type="RefSeq" id="WP_183410871.1">
    <property type="nucleotide sequence ID" value="NZ_JACHWY010000002.1"/>
</dbReference>
<protein>
    <submittedName>
        <fullName evidence="17">Outer membrane receptor protein involved in Fe transport</fullName>
    </submittedName>
</protein>
<feature type="region of interest" description="Disordered" evidence="13">
    <location>
        <begin position="282"/>
        <end position="305"/>
    </location>
</feature>
<dbReference type="Proteomes" id="UP000537130">
    <property type="component" value="Unassembled WGS sequence"/>
</dbReference>
<feature type="domain" description="TonB-dependent receptor plug" evidence="16">
    <location>
        <begin position="46"/>
        <end position="151"/>
    </location>
</feature>
<name>A0A7W4Z6C3_9GAMM</name>